<dbReference type="GeneID" id="39583141"/>
<evidence type="ECO:0008006" key="4">
    <source>
        <dbReference type="Google" id="ProtNLM"/>
    </source>
</evidence>
<name>A0A3N2Q5A1_SODAK</name>
<dbReference type="RefSeq" id="XP_028469682.1">
    <property type="nucleotide sequence ID" value="XM_028614663.1"/>
</dbReference>
<sequence length="112" mass="12455">MQRRAVTAIASLWLACHQTILPLCFSGHMRIADSSPLLALTPYNQPHREERRCGLHLACRRQFSTPHLGVALVRGIYICKPGAPGQTRPVECPCPGRRVPVPVPVIHGRFRS</sequence>
<dbReference type="AlphaFoldDB" id="A0A3N2Q5A1"/>
<protein>
    <recommendedName>
        <fullName evidence="4">Secreted protein</fullName>
    </recommendedName>
</protein>
<gene>
    <name evidence="2" type="ORF">SODALDRAFT_374284</name>
</gene>
<keyword evidence="1" id="KW-0732">Signal</keyword>
<feature type="signal peptide" evidence="1">
    <location>
        <begin position="1"/>
        <end position="26"/>
    </location>
</feature>
<keyword evidence="3" id="KW-1185">Reference proteome</keyword>
<dbReference type="Proteomes" id="UP000272025">
    <property type="component" value="Unassembled WGS sequence"/>
</dbReference>
<proteinExistence type="predicted"/>
<evidence type="ECO:0000313" key="3">
    <source>
        <dbReference type="Proteomes" id="UP000272025"/>
    </source>
</evidence>
<dbReference type="PROSITE" id="PS51257">
    <property type="entry name" value="PROKAR_LIPOPROTEIN"/>
    <property type="match status" value="1"/>
</dbReference>
<dbReference type="EMBL" id="ML119051">
    <property type="protein sequence ID" value="ROT41876.1"/>
    <property type="molecule type" value="Genomic_DNA"/>
</dbReference>
<reference evidence="2 3" key="1">
    <citation type="journal article" date="2018" name="Mol. Ecol.">
        <title>The obligate alkalophilic soda-lake fungus Sodiomyces alkalinus has shifted to a protein diet.</title>
        <authorList>
            <person name="Grum-Grzhimaylo A.A."/>
            <person name="Falkoski D.L."/>
            <person name="van den Heuvel J."/>
            <person name="Valero-Jimenez C.A."/>
            <person name="Min B."/>
            <person name="Choi I.G."/>
            <person name="Lipzen A."/>
            <person name="Daum C.G."/>
            <person name="Aanen D.K."/>
            <person name="Tsang A."/>
            <person name="Henrissat B."/>
            <person name="Bilanenko E.N."/>
            <person name="de Vries R.P."/>
            <person name="van Kan J.A.L."/>
            <person name="Grigoriev I.V."/>
            <person name="Debets A.J.M."/>
        </authorList>
    </citation>
    <scope>NUCLEOTIDE SEQUENCE [LARGE SCALE GENOMIC DNA]</scope>
    <source>
        <strain evidence="2 3">F11</strain>
    </source>
</reference>
<evidence type="ECO:0000313" key="2">
    <source>
        <dbReference type="EMBL" id="ROT41876.1"/>
    </source>
</evidence>
<accession>A0A3N2Q5A1</accession>
<feature type="chain" id="PRO_5018217439" description="Secreted protein" evidence="1">
    <location>
        <begin position="27"/>
        <end position="112"/>
    </location>
</feature>
<organism evidence="2 3">
    <name type="scientific">Sodiomyces alkalinus (strain CBS 110278 / VKM F-3762 / F11)</name>
    <name type="common">Alkaliphilic filamentous fungus</name>
    <dbReference type="NCBI Taxonomy" id="1314773"/>
    <lineage>
        <taxon>Eukaryota</taxon>
        <taxon>Fungi</taxon>
        <taxon>Dikarya</taxon>
        <taxon>Ascomycota</taxon>
        <taxon>Pezizomycotina</taxon>
        <taxon>Sordariomycetes</taxon>
        <taxon>Hypocreomycetidae</taxon>
        <taxon>Glomerellales</taxon>
        <taxon>Plectosphaerellaceae</taxon>
        <taxon>Sodiomyces</taxon>
    </lineage>
</organism>
<evidence type="ECO:0000256" key="1">
    <source>
        <dbReference type="SAM" id="SignalP"/>
    </source>
</evidence>